<feature type="non-terminal residue" evidence="3">
    <location>
        <position position="212"/>
    </location>
</feature>
<feature type="compositionally biased region" description="Basic and acidic residues" evidence="1">
    <location>
        <begin position="193"/>
        <end position="212"/>
    </location>
</feature>
<dbReference type="AlphaFoldDB" id="W8CCM5"/>
<dbReference type="OrthoDB" id="6147983at2759"/>
<dbReference type="GO" id="GO:0005634">
    <property type="term" value="C:nucleus"/>
    <property type="evidence" value="ECO:0007669"/>
    <property type="project" value="TreeGrafter"/>
</dbReference>
<feature type="domain" description="MADF" evidence="2">
    <location>
        <begin position="34"/>
        <end position="118"/>
    </location>
</feature>
<evidence type="ECO:0000256" key="1">
    <source>
        <dbReference type="SAM" id="MobiDB-lite"/>
    </source>
</evidence>
<dbReference type="PROSITE" id="PS51029">
    <property type="entry name" value="MADF"/>
    <property type="match status" value="1"/>
</dbReference>
<proteinExistence type="evidence at transcript level"/>
<evidence type="ECO:0000259" key="2">
    <source>
        <dbReference type="PROSITE" id="PS51029"/>
    </source>
</evidence>
<feature type="non-terminal residue" evidence="3">
    <location>
        <position position="1"/>
    </location>
</feature>
<dbReference type="GO" id="GO:0005667">
    <property type="term" value="C:transcription regulator complex"/>
    <property type="evidence" value="ECO:0007669"/>
    <property type="project" value="TreeGrafter"/>
</dbReference>
<dbReference type="EMBL" id="GAMC01003436">
    <property type="protein sequence ID" value="JAC03120.1"/>
    <property type="molecule type" value="mRNA"/>
</dbReference>
<evidence type="ECO:0000313" key="3">
    <source>
        <dbReference type="EMBL" id="JAC03120.1"/>
    </source>
</evidence>
<reference evidence="3" key="2">
    <citation type="journal article" date="2014" name="BMC Genomics">
        <title>A genomic perspective to assessing quality of mass-reared SIT flies used in Mediterranean fruit fly (Ceratitis capitata) eradication in California.</title>
        <authorList>
            <person name="Calla B."/>
            <person name="Hall B."/>
            <person name="Hou S."/>
            <person name="Geib S.M."/>
        </authorList>
    </citation>
    <scope>NUCLEOTIDE SEQUENCE</scope>
</reference>
<organism evidence="3">
    <name type="scientific">Ceratitis capitata</name>
    <name type="common">Mediterranean fruit fly</name>
    <name type="synonym">Tephritis capitata</name>
    <dbReference type="NCBI Taxonomy" id="7213"/>
    <lineage>
        <taxon>Eukaryota</taxon>
        <taxon>Metazoa</taxon>
        <taxon>Ecdysozoa</taxon>
        <taxon>Arthropoda</taxon>
        <taxon>Hexapoda</taxon>
        <taxon>Insecta</taxon>
        <taxon>Pterygota</taxon>
        <taxon>Neoptera</taxon>
        <taxon>Endopterygota</taxon>
        <taxon>Diptera</taxon>
        <taxon>Brachycera</taxon>
        <taxon>Muscomorpha</taxon>
        <taxon>Tephritoidea</taxon>
        <taxon>Tephritidae</taxon>
        <taxon>Ceratitis</taxon>
        <taxon>Ceratitis</taxon>
    </lineage>
</organism>
<dbReference type="PANTHER" id="PTHR12243:SF60">
    <property type="entry name" value="SI:CH211-15D5.12-RELATED"/>
    <property type="match status" value="1"/>
</dbReference>
<feature type="region of interest" description="Disordered" evidence="1">
    <location>
        <begin position="189"/>
        <end position="212"/>
    </location>
</feature>
<sequence length="212" mass="25029">RHFNTILYCNLKFSYKMYNNNYDRKFEMDVDALNLVKLVKARPAIYITKKQGDKAKLWQEIAAEMNWSVSECKKKWLCLRIAYCRYVRGETRTLNRLGRERRKWYLADPLSFLKHHVRASRSDSNSLDIEEFQKKIGSCLDESLYSITSSEEQVLNTTTPFKGVKYELSPETKDHLIDGFMQEAGREVTFAPPEDRGEDYFQERSLGRPQEE</sequence>
<dbReference type="Pfam" id="PF10545">
    <property type="entry name" value="MADF_DNA_bdg"/>
    <property type="match status" value="1"/>
</dbReference>
<dbReference type="PANTHER" id="PTHR12243">
    <property type="entry name" value="MADF DOMAIN TRANSCRIPTION FACTOR"/>
    <property type="match status" value="1"/>
</dbReference>
<dbReference type="SMART" id="SM00595">
    <property type="entry name" value="MADF"/>
    <property type="match status" value="1"/>
</dbReference>
<dbReference type="InterPro" id="IPR006578">
    <property type="entry name" value="MADF-dom"/>
</dbReference>
<protein>
    <recommendedName>
        <fullName evidence="2">MADF domain-containing protein</fullName>
    </recommendedName>
</protein>
<dbReference type="GO" id="GO:0006357">
    <property type="term" value="P:regulation of transcription by RNA polymerase II"/>
    <property type="evidence" value="ECO:0007669"/>
    <property type="project" value="TreeGrafter"/>
</dbReference>
<reference evidence="3" key="1">
    <citation type="submission" date="2013-07" db="EMBL/GenBank/DDBJ databases">
        <authorList>
            <person name="Geib S."/>
        </authorList>
    </citation>
    <scope>NUCLEOTIDE SEQUENCE</scope>
</reference>
<accession>W8CCM5</accession>
<name>W8CCM5_CERCA</name>
<dbReference type="InterPro" id="IPR039353">
    <property type="entry name" value="TF_Adf1"/>
</dbReference>